<dbReference type="CDD" id="cd04491">
    <property type="entry name" value="SoSSB_OBF"/>
    <property type="match status" value="1"/>
</dbReference>
<evidence type="ECO:0000259" key="2">
    <source>
        <dbReference type="Pfam" id="PF21473"/>
    </source>
</evidence>
<dbReference type="PANTHER" id="PTHR13356:SF0">
    <property type="entry name" value="SOSS COMPLEX SUBUNIT B HOMOLOG"/>
    <property type="match status" value="1"/>
</dbReference>
<dbReference type="AlphaFoldDB" id="A0A133V757"/>
<evidence type="ECO:0000256" key="1">
    <source>
        <dbReference type="ARBA" id="ARBA00023125"/>
    </source>
</evidence>
<sequence>MKASDIKPGMRSVDLELTVIEKTDTHSFVNKKGGKGRVATAICEDDSGRIKVSLWNEDIDLVEEGDRIRIKNGYSRLFKDEVHVSAGKYGELEVIEQ</sequence>
<proteinExistence type="predicted"/>
<reference evidence="3 4" key="1">
    <citation type="journal article" date="2016" name="Sci. Rep.">
        <title>Metabolic traits of an uncultured archaeal lineage -MSBL1- from brine pools of the Red Sea.</title>
        <authorList>
            <person name="Mwirichia R."/>
            <person name="Alam I."/>
            <person name="Rashid M."/>
            <person name="Vinu M."/>
            <person name="Ba-Alawi W."/>
            <person name="Anthony Kamau A."/>
            <person name="Kamanda Ngugi D."/>
            <person name="Goker M."/>
            <person name="Klenk H.P."/>
            <person name="Bajic V."/>
            <person name="Stingl U."/>
        </authorList>
    </citation>
    <scope>NUCLEOTIDE SEQUENCE [LARGE SCALE GENOMIC DNA]</scope>
    <source>
        <strain evidence="3">SCGC-AAA261D19</strain>
    </source>
</reference>
<dbReference type="InterPro" id="IPR051231">
    <property type="entry name" value="SOSS-B"/>
</dbReference>
<dbReference type="EMBL" id="LHXX01000020">
    <property type="protein sequence ID" value="KXB02247.1"/>
    <property type="molecule type" value="Genomic_DNA"/>
</dbReference>
<organism evidence="3 4">
    <name type="scientific">candidate division MSBL1 archaeon SCGC-AAA261D19</name>
    <dbReference type="NCBI Taxonomy" id="1698273"/>
    <lineage>
        <taxon>Archaea</taxon>
        <taxon>Methanobacteriati</taxon>
        <taxon>Methanobacteriota</taxon>
        <taxon>candidate division MSBL1</taxon>
    </lineage>
</organism>
<dbReference type="Pfam" id="PF21473">
    <property type="entry name" value="OB_Ssb-like"/>
    <property type="match status" value="1"/>
</dbReference>
<gene>
    <name evidence="3" type="ORF">AKJ43_02130</name>
</gene>
<name>A0A133V757_9EURY</name>
<dbReference type="Proteomes" id="UP000070400">
    <property type="component" value="Unassembled WGS sequence"/>
</dbReference>
<dbReference type="InterPro" id="IPR048970">
    <property type="entry name" value="OB_Ssb-like"/>
</dbReference>
<evidence type="ECO:0000313" key="3">
    <source>
        <dbReference type="EMBL" id="KXB02247.1"/>
    </source>
</evidence>
<feature type="domain" description="Single-stranded DNA binding protein Ssb-like OB fold" evidence="2">
    <location>
        <begin position="8"/>
        <end position="94"/>
    </location>
</feature>
<dbReference type="Gene3D" id="2.40.50.140">
    <property type="entry name" value="Nucleic acid-binding proteins"/>
    <property type="match status" value="1"/>
</dbReference>
<dbReference type="InterPro" id="IPR012340">
    <property type="entry name" value="NA-bd_OB-fold"/>
</dbReference>
<keyword evidence="1" id="KW-0238">DNA-binding</keyword>
<dbReference type="PANTHER" id="PTHR13356">
    <property type="entry name" value="OB FOLD NUCLEIC ACID BINDING PROTEIN-RELATED"/>
    <property type="match status" value="1"/>
</dbReference>
<dbReference type="SUPFAM" id="SSF50249">
    <property type="entry name" value="Nucleic acid-binding proteins"/>
    <property type="match status" value="1"/>
</dbReference>
<dbReference type="GO" id="GO:0003677">
    <property type="term" value="F:DNA binding"/>
    <property type="evidence" value="ECO:0007669"/>
    <property type="project" value="UniProtKB-KW"/>
</dbReference>
<comment type="caution">
    <text evidence="3">The sequence shown here is derived from an EMBL/GenBank/DDBJ whole genome shotgun (WGS) entry which is preliminary data.</text>
</comment>
<keyword evidence="4" id="KW-1185">Reference proteome</keyword>
<protein>
    <recommendedName>
        <fullName evidence="2">Single-stranded DNA binding protein Ssb-like OB fold domain-containing protein</fullName>
    </recommendedName>
</protein>
<accession>A0A133V757</accession>
<dbReference type="GO" id="GO:0010212">
    <property type="term" value="P:response to ionizing radiation"/>
    <property type="evidence" value="ECO:0007669"/>
    <property type="project" value="TreeGrafter"/>
</dbReference>
<dbReference type="GO" id="GO:0000724">
    <property type="term" value="P:double-strand break repair via homologous recombination"/>
    <property type="evidence" value="ECO:0007669"/>
    <property type="project" value="TreeGrafter"/>
</dbReference>
<evidence type="ECO:0000313" key="4">
    <source>
        <dbReference type="Proteomes" id="UP000070400"/>
    </source>
</evidence>